<feature type="compositionally biased region" description="Polar residues" evidence="1">
    <location>
        <begin position="232"/>
        <end position="275"/>
    </location>
</feature>
<dbReference type="GO" id="GO:0016020">
    <property type="term" value="C:membrane"/>
    <property type="evidence" value="ECO:0007669"/>
    <property type="project" value="TreeGrafter"/>
</dbReference>
<protein>
    <submittedName>
        <fullName evidence="6 7">Uncharacterized protein LOC114843610</fullName>
    </submittedName>
</protein>
<evidence type="ECO:0000256" key="3">
    <source>
        <dbReference type="SAM" id="SignalP"/>
    </source>
</evidence>
<feature type="chain" id="PRO_5044692775" evidence="3">
    <location>
        <begin position="26"/>
        <end position="955"/>
    </location>
</feature>
<feature type="domain" description="Reelin" evidence="4">
    <location>
        <begin position="20"/>
        <end position="225"/>
    </location>
</feature>
<evidence type="ECO:0000313" key="7">
    <source>
        <dbReference type="RefSeq" id="XP_040929087.1"/>
    </source>
</evidence>
<evidence type="ECO:0000256" key="1">
    <source>
        <dbReference type="SAM" id="MobiDB-lite"/>
    </source>
</evidence>
<dbReference type="PANTHER" id="PTHR45828:SF51">
    <property type="entry name" value="REELIN DOMAIN-CONTAINING PROTEIN 1"/>
    <property type="match status" value="1"/>
</dbReference>
<evidence type="ECO:0000313" key="6">
    <source>
        <dbReference type="RefSeq" id="XP_040929086.1"/>
    </source>
</evidence>
<name>A0A8M1HLN3_BETSP</name>
<keyword evidence="2" id="KW-0812">Transmembrane</keyword>
<feature type="compositionally biased region" description="Polar residues" evidence="1">
    <location>
        <begin position="597"/>
        <end position="623"/>
    </location>
</feature>
<feature type="region of interest" description="Disordered" evidence="1">
    <location>
        <begin position="474"/>
        <end position="504"/>
    </location>
</feature>
<feature type="region of interest" description="Disordered" evidence="1">
    <location>
        <begin position="675"/>
        <end position="695"/>
    </location>
</feature>
<dbReference type="Proteomes" id="UP000515150">
    <property type="component" value="Chromosome 2"/>
</dbReference>
<gene>
    <name evidence="6 7" type="primary">LOC114843610</name>
</gene>
<feature type="region of interest" description="Disordered" evidence="1">
    <location>
        <begin position="813"/>
        <end position="862"/>
    </location>
</feature>
<keyword evidence="2" id="KW-0472">Membrane</keyword>
<feature type="signal peptide" evidence="3">
    <location>
        <begin position="1"/>
        <end position="25"/>
    </location>
</feature>
<evidence type="ECO:0000256" key="2">
    <source>
        <dbReference type="SAM" id="Phobius"/>
    </source>
</evidence>
<feature type="region of interest" description="Disordered" evidence="1">
    <location>
        <begin position="597"/>
        <end position="634"/>
    </location>
</feature>
<keyword evidence="5" id="KW-1185">Reference proteome</keyword>
<dbReference type="PROSITE" id="PS51019">
    <property type="entry name" value="REELIN"/>
    <property type="match status" value="1"/>
</dbReference>
<feature type="compositionally biased region" description="Basic and acidic residues" evidence="1">
    <location>
        <begin position="367"/>
        <end position="380"/>
    </location>
</feature>
<reference evidence="6 7" key="1">
    <citation type="submission" date="2025-04" db="UniProtKB">
        <authorList>
            <consortium name="RefSeq"/>
        </authorList>
    </citation>
    <scope>IDENTIFICATION</scope>
</reference>
<dbReference type="OrthoDB" id="2419613at2759"/>
<evidence type="ECO:0000259" key="4">
    <source>
        <dbReference type="PROSITE" id="PS51019"/>
    </source>
</evidence>
<dbReference type="CDD" id="cd08544">
    <property type="entry name" value="Reeler"/>
    <property type="match status" value="1"/>
</dbReference>
<dbReference type="RefSeq" id="XP_040929086.1">
    <property type="nucleotide sequence ID" value="XM_041073152.2"/>
</dbReference>
<dbReference type="Pfam" id="PF02014">
    <property type="entry name" value="Reeler"/>
    <property type="match status" value="2"/>
</dbReference>
<dbReference type="Gene3D" id="2.60.40.4060">
    <property type="entry name" value="Reeler domain"/>
    <property type="match status" value="1"/>
</dbReference>
<dbReference type="RefSeq" id="XP_040929087.1">
    <property type="nucleotide sequence ID" value="XM_041073153.1"/>
</dbReference>
<keyword evidence="2" id="KW-1133">Transmembrane helix</keyword>
<dbReference type="PANTHER" id="PTHR45828">
    <property type="entry name" value="CYTOCHROME B561/FERRIC REDUCTASE TRANSMEMBRANE"/>
    <property type="match status" value="1"/>
</dbReference>
<organism evidence="5 7">
    <name type="scientific">Betta splendens</name>
    <name type="common">Siamese fighting fish</name>
    <dbReference type="NCBI Taxonomy" id="158456"/>
    <lineage>
        <taxon>Eukaryota</taxon>
        <taxon>Metazoa</taxon>
        <taxon>Chordata</taxon>
        <taxon>Craniata</taxon>
        <taxon>Vertebrata</taxon>
        <taxon>Euteleostomi</taxon>
        <taxon>Actinopterygii</taxon>
        <taxon>Neopterygii</taxon>
        <taxon>Teleostei</taxon>
        <taxon>Neoteleostei</taxon>
        <taxon>Acanthomorphata</taxon>
        <taxon>Anabantaria</taxon>
        <taxon>Anabantiformes</taxon>
        <taxon>Anabantoidei</taxon>
        <taxon>Osphronemidae</taxon>
        <taxon>Betta</taxon>
    </lineage>
</organism>
<feature type="compositionally biased region" description="Polar residues" evidence="1">
    <location>
        <begin position="287"/>
        <end position="313"/>
    </location>
</feature>
<feature type="compositionally biased region" description="Polar residues" evidence="1">
    <location>
        <begin position="839"/>
        <end position="852"/>
    </location>
</feature>
<feature type="region of interest" description="Disordered" evidence="1">
    <location>
        <begin position="535"/>
        <end position="555"/>
    </location>
</feature>
<feature type="compositionally biased region" description="Low complexity" evidence="1">
    <location>
        <begin position="677"/>
        <end position="695"/>
    </location>
</feature>
<feature type="compositionally biased region" description="Polar residues" evidence="1">
    <location>
        <begin position="542"/>
        <end position="555"/>
    </location>
</feature>
<dbReference type="InterPro" id="IPR002861">
    <property type="entry name" value="Reeler_dom"/>
</dbReference>
<accession>A0A8M1HLN3</accession>
<sequence length="955" mass="100700">MPSSLVRAGLVLVLVLVLVPPAAWSFSQGANDASCQEMVPGHIRAQRQNLQHSHISLRASAASYLPGQLITVTVRSSRDFMGFLVQARSAHGAWDGSRAGAGVRSRAVGLRPTLAGGPGTRAGPALAGGPGTRAGPALAGGAWVLTPPGTHALRCLSDADTLTHSDKQLKRNLSFVWRAPDAPVGDIRFYITVVQSYFVYWAGVESAVVRDGSRRNTTGSMEAFRVHGPSAGSVTAQTSSATQNDANTSSAPAPLGTQTPTNTLPSNGSSPSVTRDNGAGGEAAEHTGSTVTQSQDPNNSVTPSNTAPSSSADAAQMEPMGLLLPNVSTQASTTPHSSGEKPNLHFKDQTAFAVVPSTIQHVPSTRPQRDTTPDAGDQTRSHSGSQSWRSGTRPQTSTTQQLLDPTPQLHPSLQPHTPSPRPVPTTSASDALPASQTPTLFSQPQTPSQRAEPRLTPHRLARKRLVNQPSSHFHLLSDSARPQPEARHFGLQSGPRETSAASLSSLPFSSAHEALPVTTDSPAQSEVPPEALSVFYQPRPRPNSQTESKPVDTSTWTPSLVSVKLRSGPVLFTPGHVNKGGQVNDFQHLEKIRGTNPMSATTNLPYPAESTQTPALRSSSSAPTFPGASLGHGSSNSPFLRSALGSIRPSLGNQPQTAAAILALPSPLPISIPPHFPSAKSSSSSPPSSVSVTVPFSNSSEHLLASSQTALFSVSSPSSFTSSQHVKGSTLSPSTVSAVVTSSSNASLNSPVSSSTFPPSPSSSMSFHSTTPHPGPSPAPRRSLYNPVSSVSQLPLQRVTVGQKLLIHNHMLSSKPGLNLNPPTQRNPRPHPNPLDLKPNTSGKPKNPSIPSKTPDKEGKYPDIVPRHSAWELGMLLGCSAGLGMVLVVGLRYMYRQACGKKTQMTLNDREREYGRGERGLVHVQECGDLVRVRRIRENSFVLLAEYDILTSPGD</sequence>
<feature type="region of interest" description="Disordered" evidence="1">
    <location>
        <begin position="224"/>
        <end position="314"/>
    </location>
</feature>
<feature type="region of interest" description="Disordered" evidence="1">
    <location>
        <begin position="359"/>
        <end position="456"/>
    </location>
</feature>
<dbReference type="InterPro" id="IPR051237">
    <property type="entry name" value="Ferric-chelate_Red/DefProt"/>
</dbReference>
<feature type="compositionally biased region" description="Low complexity" evidence="1">
    <location>
        <begin position="743"/>
        <end position="772"/>
    </location>
</feature>
<evidence type="ECO:0000313" key="5">
    <source>
        <dbReference type="Proteomes" id="UP000515150"/>
    </source>
</evidence>
<feature type="region of interest" description="Disordered" evidence="1">
    <location>
        <begin position="743"/>
        <end position="786"/>
    </location>
</feature>
<keyword evidence="3" id="KW-0732">Signal</keyword>
<feature type="compositionally biased region" description="Polar residues" evidence="1">
    <location>
        <begin position="381"/>
        <end position="416"/>
    </location>
</feature>
<feature type="compositionally biased region" description="Polar residues" evidence="1">
    <location>
        <begin position="424"/>
        <end position="449"/>
    </location>
</feature>
<dbReference type="AlphaFoldDB" id="A0A8M1HLN3"/>
<proteinExistence type="predicted"/>
<dbReference type="KEGG" id="bspl:114843610"/>
<feature type="transmembrane region" description="Helical" evidence="2">
    <location>
        <begin position="873"/>
        <end position="895"/>
    </location>
</feature>
<dbReference type="InterPro" id="IPR042307">
    <property type="entry name" value="Reeler_sf"/>
</dbReference>
<dbReference type="GeneID" id="114843610"/>